<proteinExistence type="predicted"/>
<keyword evidence="2" id="KW-1185">Reference proteome</keyword>
<name>A0A834G9K3_RHOSS</name>
<organism evidence="1 2">
    <name type="scientific">Rhododendron simsii</name>
    <name type="common">Sims's rhododendron</name>
    <dbReference type="NCBI Taxonomy" id="118357"/>
    <lineage>
        <taxon>Eukaryota</taxon>
        <taxon>Viridiplantae</taxon>
        <taxon>Streptophyta</taxon>
        <taxon>Embryophyta</taxon>
        <taxon>Tracheophyta</taxon>
        <taxon>Spermatophyta</taxon>
        <taxon>Magnoliopsida</taxon>
        <taxon>eudicotyledons</taxon>
        <taxon>Gunneridae</taxon>
        <taxon>Pentapetalae</taxon>
        <taxon>asterids</taxon>
        <taxon>Ericales</taxon>
        <taxon>Ericaceae</taxon>
        <taxon>Ericoideae</taxon>
        <taxon>Rhodoreae</taxon>
        <taxon>Rhododendron</taxon>
    </lineage>
</organism>
<protein>
    <submittedName>
        <fullName evidence="1">Uncharacterized protein</fullName>
    </submittedName>
</protein>
<dbReference type="EMBL" id="WJXA01000011">
    <property type="protein sequence ID" value="KAF7126658.1"/>
    <property type="molecule type" value="Genomic_DNA"/>
</dbReference>
<dbReference type="PANTHER" id="PTHR34194:SF2">
    <property type="entry name" value="F14J8.16 PROTEIN"/>
    <property type="match status" value="1"/>
</dbReference>
<evidence type="ECO:0000313" key="1">
    <source>
        <dbReference type="EMBL" id="KAF7126658.1"/>
    </source>
</evidence>
<reference evidence="1" key="1">
    <citation type="submission" date="2019-11" db="EMBL/GenBank/DDBJ databases">
        <authorList>
            <person name="Liu Y."/>
            <person name="Hou J."/>
            <person name="Li T.-Q."/>
            <person name="Guan C.-H."/>
            <person name="Wu X."/>
            <person name="Wu H.-Z."/>
            <person name="Ling F."/>
            <person name="Zhang R."/>
            <person name="Shi X.-G."/>
            <person name="Ren J.-P."/>
            <person name="Chen E.-F."/>
            <person name="Sun J.-M."/>
        </authorList>
    </citation>
    <scope>NUCLEOTIDE SEQUENCE</scope>
    <source>
        <strain evidence="1">Adult_tree_wgs_1</strain>
        <tissue evidence="1">Leaves</tissue>
    </source>
</reference>
<dbReference type="OrthoDB" id="298344at2759"/>
<dbReference type="AlphaFoldDB" id="A0A834G9K3"/>
<dbReference type="Proteomes" id="UP000626092">
    <property type="component" value="Unassembled WGS sequence"/>
</dbReference>
<evidence type="ECO:0000313" key="2">
    <source>
        <dbReference type="Proteomes" id="UP000626092"/>
    </source>
</evidence>
<accession>A0A834G9K3</accession>
<gene>
    <name evidence="1" type="ORF">RHSIM_Rhsim11G0072200</name>
</gene>
<comment type="caution">
    <text evidence="1">The sequence shown here is derived from an EMBL/GenBank/DDBJ whole genome shotgun (WGS) entry which is preliminary data.</text>
</comment>
<sequence length="581" mass="66551">MGSFNWEYFDFMDDDRLARRWKRKCVRNKELKVNCFSQSLKRALEDQKLGGGMVDEDYLSFFNQVVKDTESRNSMVKDDDESGEDDPHYKMFLEKLKEDGKSYVLHVAGKNEVSLYIKYEAEDSSDDELEPPGIRKSRSVMDTESLEAAKDLRLETQKNWTNTGRVYMMDCVGSETTYSVVERDMTPEPVNHAFGKENGFSSDNPCPKDSHSFKVGSEHETEVEMVDECYQIYLNGIKGKADSIVPTIEDAELVKDEMEVEMVDECYQIYLNGIKGKADSIVPTIEDAELVKDEMEVEMVDECYQIYLNGIKGKAGSRVPTIEDTELVKDEKMDNRSSCESEVLVALNASDFGDGNYSPFETSKLYVTWVEEDGLQCLGNPKTSFHSRYREKLMEKLSESYDHEEYNKLWRDITEERPKERHFHLRSGVVKSGKKYGVPGLSYLEQYPGGFLSLVSSSWDFTEDFDFTQSKWGDAVDVGWWPQEFKVIVLGLLSGVFTFKYSSTAVHNCGVGVWWGDLESGHPVMKHASAMEEFYGAYWIARNLCHAYDDLSGLFFLVFSYEDLGVERLLQDDTNLTGLQE</sequence>
<dbReference type="PANTHER" id="PTHR34194">
    <property type="entry name" value="F14J8.16 PROTEIN"/>
    <property type="match status" value="1"/>
</dbReference>